<name>F7NDZ1_9FIRM</name>
<dbReference type="InterPro" id="IPR017896">
    <property type="entry name" value="4Fe4S_Fe-S-bd"/>
</dbReference>
<dbReference type="GO" id="GO:0046872">
    <property type="term" value="F:metal ion binding"/>
    <property type="evidence" value="ECO:0007669"/>
    <property type="project" value="UniProtKB-KW"/>
</dbReference>
<keyword evidence="2" id="KW-0479">Metal-binding</keyword>
<comment type="caution">
    <text evidence="7">The sequence shown here is derived from an EMBL/GenBank/DDBJ whole genome shotgun (WGS) entry which is preliminary data.</text>
</comment>
<dbReference type="InterPro" id="IPR000415">
    <property type="entry name" value="Nitroreductase-like"/>
</dbReference>
<dbReference type="Pfam" id="PF00881">
    <property type="entry name" value="Nitroreductase"/>
    <property type="match status" value="1"/>
</dbReference>
<feature type="domain" description="4Fe-4S ferredoxin-type" evidence="6">
    <location>
        <begin position="2"/>
        <end position="31"/>
    </location>
</feature>
<dbReference type="Proteomes" id="UP000003240">
    <property type="component" value="Unassembled WGS sequence"/>
</dbReference>
<dbReference type="OrthoDB" id="1683619at2"/>
<keyword evidence="4" id="KW-0408">Iron</keyword>
<dbReference type="Gene3D" id="3.40.109.10">
    <property type="entry name" value="NADH Oxidase"/>
    <property type="match status" value="1"/>
</dbReference>
<dbReference type="STRING" id="1009370.ALO_01265"/>
<comment type="similarity">
    <text evidence="1">Belongs to the nitroreductase family.</text>
</comment>
<evidence type="ECO:0000256" key="1">
    <source>
        <dbReference type="ARBA" id="ARBA00007118"/>
    </source>
</evidence>
<dbReference type="InterPro" id="IPR017900">
    <property type="entry name" value="4Fe4S_Fe_S_CS"/>
</dbReference>
<dbReference type="PANTHER" id="PTHR43673">
    <property type="entry name" value="NAD(P)H NITROREDUCTASE YDGI-RELATED"/>
    <property type="match status" value="1"/>
</dbReference>
<keyword evidence="8" id="KW-1185">Reference proteome</keyword>
<dbReference type="SUPFAM" id="SSF54862">
    <property type="entry name" value="4Fe-4S ferredoxins"/>
    <property type="match status" value="1"/>
</dbReference>
<reference evidence="7 8" key="1">
    <citation type="journal article" date="2011" name="EMBO J.">
        <title>Structural diversity of bacterial flagellar motors.</title>
        <authorList>
            <person name="Chen S."/>
            <person name="Beeby M."/>
            <person name="Murphy G.E."/>
            <person name="Leadbetter J.R."/>
            <person name="Hendrixson D.R."/>
            <person name="Briegel A."/>
            <person name="Li Z."/>
            <person name="Shi J."/>
            <person name="Tocheva E.I."/>
            <person name="Muller A."/>
            <person name="Dobro M.J."/>
            <person name="Jensen G.J."/>
        </authorList>
    </citation>
    <scope>NUCLEOTIDE SEQUENCE [LARGE SCALE GENOMIC DNA]</scope>
    <source>
        <strain evidence="7 8">DSM 6540</strain>
    </source>
</reference>
<dbReference type="RefSeq" id="WP_004091984.1">
    <property type="nucleotide sequence ID" value="NZ_AFGF01000014.1"/>
</dbReference>
<dbReference type="Gene3D" id="3.30.70.20">
    <property type="match status" value="1"/>
</dbReference>
<dbReference type="eggNOG" id="COG1145">
    <property type="taxonomic scope" value="Bacteria"/>
</dbReference>
<dbReference type="PROSITE" id="PS00198">
    <property type="entry name" value="4FE4S_FER_1"/>
    <property type="match status" value="2"/>
</dbReference>
<feature type="domain" description="4Fe-4S ferredoxin-type" evidence="6">
    <location>
        <begin position="33"/>
        <end position="60"/>
    </location>
</feature>
<dbReference type="PROSITE" id="PS51379">
    <property type="entry name" value="4FE4S_FER_2"/>
    <property type="match status" value="2"/>
</dbReference>
<proteinExistence type="inferred from homology"/>
<evidence type="ECO:0000259" key="6">
    <source>
        <dbReference type="PROSITE" id="PS51379"/>
    </source>
</evidence>
<dbReference type="AlphaFoldDB" id="F7NDZ1"/>
<evidence type="ECO:0000256" key="5">
    <source>
        <dbReference type="ARBA" id="ARBA00023014"/>
    </source>
</evidence>
<evidence type="ECO:0000313" key="8">
    <source>
        <dbReference type="Proteomes" id="UP000003240"/>
    </source>
</evidence>
<evidence type="ECO:0000313" key="7">
    <source>
        <dbReference type="EMBL" id="EGO65745.1"/>
    </source>
</evidence>
<dbReference type="PANTHER" id="PTHR43673:SF10">
    <property type="entry name" value="NADH DEHYDROGENASE_NAD(P)H NITROREDUCTASE XCC3605-RELATED"/>
    <property type="match status" value="1"/>
</dbReference>
<dbReference type="EMBL" id="AFGF01000014">
    <property type="protein sequence ID" value="EGO65745.1"/>
    <property type="molecule type" value="Genomic_DNA"/>
</dbReference>
<organism evidence="7 8">
    <name type="scientific">Acetonema longum DSM 6540</name>
    <dbReference type="NCBI Taxonomy" id="1009370"/>
    <lineage>
        <taxon>Bacteria</taxon>
        <taxon>Bacillati</taxon>
        <taxon>Bacillota</taxon>
        <taxon>Negativicutes</taxon>
        <taxon>Acetonemataceae</taxon>
        <taxon>Acetonema</taxon>
    </lineage>
</organism>
<evidence type="ECO:0000256" key="2">
    <source>
        <dbReference type="ARBA" id="ARBA00022723"/>
    </source>
</evidence>
<dbReference type="Pfam" id="PF13237">
    <property type="entry name" value="Fer4_10"/>
    <property type="match status" value="1"/>
</dbReference>
<dbReference type="GO" id="GO:0016491">
    <property type="term" value="F:oxidoreductase activity"/>
    <property type="evidence" value="ECO:0007669"/>
    <property type="project" value="UniProtKB-KW"/>
</dbReference>
<protein>
    <submittedName>
        <fullName evidence="7">4Fe-4S ferredoxin iron-sulfur binding domain-containing protein</fullName>
    </submittedName>
</protein>
<dbReference type="CDD" id="cd02143">
    <property type="entry name" value="nitroreductase_FeS-like"/>
    <property type="match status" value="1"/>
</dbReference>
<accession>F7NDZ1</accession>
<sequence>MDLIQVDQEKCIKCGHCAQVCPVGVIGMGQYGPMVSGQHCIACGHCVAICPTEALDNVHSPLAGQPPLEKMPVWDADAAARFLRSRRSVRAYQKTAVSREKIRQLLDIARFAPTASNSQGVAYRVIDHSDTLRSITAAVIDWVEKALKTPPWAGSSYEAPLTAQIASFRQSGKDVILRDAPCLVVAMADKSFLPTGRDNAHFSLSYAELYASSIGLGTCWAGFVEACAVANYQPLLDLLNLPENMSVTGAVMVGYPQYAYKRLVDRKPLQIVWQ</sequence>
<dbReference type="SUPFAM" id="SSF55469">
    <property type="entry name" value="FMN-dependent nitroreductase-like"/>
    <property type="match status" value="1"/>
</dbReference>
<keyword evidence="3" id="KW-0560">Oxidoreductase</keyword>
<evidence type="ECO:0000256" key="3">
    <source>
        <dbReference type="ARBA" id="ARBA00023002"/>
    </source>
</evidence>
<evidence type="ECO:0000256" key="4">
    <source>
        <dbReference type="ARBA" id="ARBA00023004"/>
    </source>
</evidence>
<keyword evidence="5" id="KW-0411">Iron-sulfur</keyword>
<dbReference type="eggNOG" id="COG0778">
    <property type="taxonomic scope" value="Bacteria"/>
</dbReference>
<dbReference type="GO" id="GO:0051536">
    <property type="term" value="F:iron-sulfur cluster binding"/>
    <property type="evidence" value="ECO:0007669"/>
    <property type="project" value="UniProtKB-KW"/>
</dbReference>
<dbReference type="InterPro" id="IPR029479">
    <property type="entry name" value="Nitroreductase"/>
</dbReference>
<gene>
    <name evidence="7" type="ORF">ALO_01265</name>
</gene>